<keyword evidence="1" id="KW-0732">Signal</keyword>
<dbReference type="Pfam" id="PF13474">
    <property type="entry name" value="SnoaL_3"/>
    <property type="match status" value="1"/>
</dbReference>
<gene>
    <name evidence="4" type="ORF">GCM10023189_51390</name>
</gene>
<evidence type="ECO:0000256" key="1">
    <source>
        <dbReference type="SAM" id="SignalP"/>
    </source>
</evidence>
<dbReference type="InterPro" id="IPR032710">
    <property type="entry name" value="NTF2-like_dom_sf"/>
</dbReference>
<keyword evidence="5" id="KW-1185">Reference proteome</keyword>
<comment type="caution">
    <text evidence="4">The sequence shown here is derived from an EMBL/GenBank/DDBJ whole genome shotgun (WGS) entry which is preliminary data.</text>
</comment>
<dbReference type="InterPro" id="IPR037401">
    <property type="entry name" value="SnoaL-like"/>
</dbReference>
<evidence type="ECO:0008006" key="6">
    <source>
        <dbReference type="Google" id="ProtNLM"/>
    </source>
</evidence>
<proteinExistence type="predicted"/>
<name>A0ABP8NJT0_9BACT</name>
<dbReference type="Pfam" id="PF14534">
    <property type="entry name" value="DUF4440"/>
    <property type="match status" value="1"/>
</dbReference>
<organism evidence="4 5">
    <name type="scientific">Nibrella saemangeumensis</name>
    <dbReference type="NCBI Taxonomy" id="1084526"/>
    <lineage>
        <taxon>Bacteria</taxon>
        <taxon>Pseudomonadati</taxon>
        <taxon>Bacteroidota</taxon>
        <taxon>Cytophagia</taxon>
        <taxon>Cytophagales</taxon>
        <taxon>Spirosomataceae</taxon>
        <taxon>Nibrella</taxon>
    </lineage>
</organism>
<dbReference type="Gene3D" id="3.10.450.50">
    <property type="match status" value="3"/>
</dbReference>
<evidence type="ECO:0000259" key="3">
    <source>
        <dbReference type="Pfam" id="PF14534"/>
    </source>
</evidence>
<feature type="domain" description="DUF4440" evidence="3">
    <location>
        <begin position="288"/>
        <end position="391"/>
    </location>
</feature>
<dbReference type="RefSeq" id="WP_345248498.1">
    <property type="nucleotide sequence ID" value="NZ_BAABHD010000082.1"/>
</dbReference>
<dbReference type="Proteomes" id="UP001501175">
    <property type="component" value="Unassembled WGS sequence"/>
</dbReference>
<evidence type="ECO:0000313" key="4">
    <source>
        <dbReference type="EMBL" id="GAA4467528.1"/>
    </source>
</evidence>
<dbReference type="SUPFAM" id="SSF54427">
    <property type="entry name" value="NTF2-like"/>
    <property type="match status" value="3"/>
</dbReference>
<protein>
    <recommendedName>
        <fullName evidence="6">SnoaL-like domain-containing protein</fullName>
    </recommendedName>
</protein>
<feature type="signal peptide" evidence="1">
    <location>
        <begin position="1"/>
        <end position="21"/>
    </location>
</feature>
<evidence type="ECO:0000259" key="2">
    <source>
        <dbReference type="Pfam" id="PF13474"/>
    </source>
</evidence>
<accession>A0ABP8NJT0</accession>
<dbReference type="EMBL" id="BAABHD010000082">
    <property type="protein sequence ID" value="GAA4467528.1"/>
    <property type="molecule type" value="Genomic_DNA"/>
</dbReference>
<evidence type="ECO:0000313" key="5">
    <source>
        <dbReference type="Proteomes" id="UP001501175"/>
    </source>
</evidence>
<feature type="chain" id="PRO_5046456202" description="SnoaL-like domain-containing protein" evidence="1">
    <location>
        <begin position="22"/>
        <end position="411"/>
    </location>
</feature>
<reference evidence="5" key="1">
    <citation type="journal article" date="2019" name="Int. J. Syst. Evol. Microbiol.">
        <title>The Global Catalogue of Microorganisms (GCM) 10K type strain sequencing project: providing services to taxonomists for standard genome sequencing and annotation.</title>
        <authorList>
            <consortium name="The Broad Institute Genomics Platform"/>
            <consortium name="The Broad Institute Genome Sequencing Center for Infectious Disease"/>
            <person name="Wu L."/>
            <person name="Ma J."/>
        </authorList>
    </citation>
    <scope>NUCLEOTIDE SEQUENCE [LARGE SCALE GENOMIC DNA]</scope>
    <source>
        <strain evidence="5">JCM 17927</strain>
    </source>
</reference>
<dbReference type="InterPro" id="IPR027843">
    <property type="entry name" value="DUF4440"/>
</dbReference>
<sequence>MKTSFLLFSLFLVTAWTQAQNSDEAAIRKVTEGETMASMAGDVAKELSYWRNAPYISLSGTGGSNKPLFVQGYENVKRQLEEWGKMPIASTMGKPQLLYSDYQVRVSGSSAWATYRQKVTFPNGQGHTNRESRYLEKVGNDWKIVNVTFMVEELNYPDSGDETSIKEVIEGETKAFGNRMADKVMSYWAHTPYISHSMEVMGYESLSDAMLKVAAGNPSIAEYQSAANSDYAIRVNGTSAWVTFIQERQTSAGKARARQARYLEKLDGQWKLVAVLADDEVPPMTEALVKSMTREYEQGPSAYFKKYCTPDYVFVGSEGDPYTLDQTLDLLKKVGSEKVSMQLTDLKIRNYGKTAIVTGINTSSYQTPGKSANTYKDRFTYTYLYDGSQWKWTSAQHAKLEYSPNVLSERK</sequence>
<feature type="domain" description="SnoaL-like" evidence="2">
    <location>
        <begin position="37"/>
        <end position="146"/>
    </location>
</feature>